<accession>A0ACA9M6V0</accession>
<reference evidence="1" key="1">
    <citation type="submission" date="2021-06" db="EMBL/GenBank/DDBJ databases">
        <authorList>
            <person name="Kallberg Y."/>
            <person name="Tangrot J."/>
            <person name="Rosling A."/>
        </authorList>
    </citation>
    <scope>NUCLEOTIDE SEQUENCE</scope>
    <source>
        <strain evidence="1">MA461A</strain>
    </source>
</reference>
<proteinExistence type="predicted"/>
<name>A0ACA9M6V0_9GLOM</name>
<keyword evidence="2" id="KW-1185">Reference proteome</keyword>
<gene>
    <name evidence="1" type="ORF">RPERSI_LOCUS4831</name>
</gene>
<protein>
    <submittedName>
        <fullName evidence="1">13466_t:CDS:1</fullName>
    </submittedName>
</protein>
<evidence type="ECO:0000313" key="1">
    <source>
        <dbReference type="EMBL" id="CAG8572948.1"/>
    </source>
</evidence>
<dbReference type="Proteomes" id="UP000789920">
    <property type="component" value="Unassembled WGS sequence"/>
</dbReference>
<comment type="caution">
    <text evidence="1">The sequence shown here is derived from an EMBL/GenBank/DDBJ whole genome shotgun (WGS) entry which is preliminary data.</text>
</comment>
<sequence>MSLINRIFPSLAQDLKLLELEPFFSPLSRITRTSNFPTASSVLNGYFRPSVDVSETDKNYVIEAEVPGMKKVDLSVEFADNTLTLKGKVERSNDQLRTIDTTQSTGDVVENSREGTSVAEPTYWTNERILGSFQRSITLPNNADKENVKAQYKDGILSIIIPKVERQSQKITIE</sequence>
<evidence type="ECO:0000313" key="2">
    <source>
        <dbReference type="Proteomes" id="UP000789920"/>
    </source>
</evidence>
<organism evidence="1 2">
    <name type="scientific">Racocetra persica</name>
    <dbReference type="NCBI Taxonomy" id="160502"/>
    <lineage>
        <taxon>Eukaryota</taxon>
        <taxon>Fungi</taxon>
        <taxon>Fungi incertae sedis</taxon>
        <taxon>Mucoromycota</taxon>
        <taxon>Glomeromycotina</taxon>
        <taxon>Glomeromycetes</taxon>
        <taxon>Diversisporales</taxon>
        <taxon>Gigasporaceae</taxon>
        <taxon>Racocetra</taxon>
    </lineage>
</organism>
<dbReference type="EMBL" id="CAJVQC010006909">
    <property type="protein sequence ID" value="CAG8572948.1"/>
    <property type="molecule type" value="Genomic_DNA"/>
</dbReference>